<protein>
    <submittedName>
        <fullName evidence="2">Rhodanese-related sulfurtransferase</fullName>
    </submittedName>
</protein>
<reference evidence="2 3" key="1">
    <citation type="submission" date="2023-07" db="EMBL/GenBank/DDBJ databases">
        <title>Genomic Encyclopedia of Type Strains, Phase IV (KMG-IV): sequencing the most valuable type-strain genomes for metagenomic binning, comparative biology and taxonomic classification.</title>
        <authorList>
            <person name="Goeker M."/>
        </authorList>
    </citation>
    <scope>NUCLEOTIDE SEQUENCE [LARGE SCALE GENOMIC DNA]</scope>
    <source>
        <strain evidence="2 3">DSM 23837</strain>
    </source>
</reference>
<dbReference type="InterPro" id="IPR050229">
    <property type="entry name" value="GlpE_sulfurtransferase"/>
</dbReference>
<comment type="caution">
    <text evidence="2">The sequence shown here is derived from an EMBL/GenBank/DDBJ whole genome shotgun (WGS) entry which is preliminary data.</text>
</comment>
<dbReference type="PANTHER" id="PTHR43031:SF17">
    <property type="entry name" value="SULFURTRANSFERASE YTWF-RELATED"/>
    <property type="match status" value="1"/>
</dbReference>
<dbReference type="PROSITE" id="PS50206">
    <property type="entry name" value="RHODANESE_3"/>
    <property type="match status" value="1"/>
</dbReference>
<dbReference type="InterPro" id="IPR036873">
    <property type="entry name" value="Rhodanese-like_dom_sf"/>
</dbReference>
<accession>A0ABT9WUD5</accession>
<organism evidence="2 3">
    <name type="scientific">Bacillus chungangensis</name>
    <dbReference type="NCBI Taxonomy" id="587633"/>
    <lineage>
        <taxon>Bacteria</taxon>
        <taxon>Bacillati</taxon>
        <taxon>Bacillota</taxon>
        <taxon>Bacilli</taxon>
        <taxon>Bacillales</taxon>
        <taxon>Bacillaceae</taxon>
        <taxon>Bacillus</taxon>
    </lineage>
</organism>
<dbReference type="RefSeq" id="WP_307230424.1">
    <property type="nucleotide sequence ID" value="NZ_JAUSTT010000016.1"/>
</dbReference>
<dbReference type="Gene3D" id="3.40.250.10">
    <property type="entry name" value="Rhodanese-like domain"/>
    <property type="match status" value="1"/>
</dbReference>
<evidence type="ECO:0000313" key="3">
    <source>
        <dbReference type="Proteomes" id="UP001223586"/>
    </source>
</evidence>
<dbReference type="CDD" id="cd00158">
    <property type="entry name" value="RHOD"/>
    <property type="match status" value="1"/>
</dbReference>
<evidence type="ECO:0000259" key="1">
    <source>
        <dbReference type="PROSITE" id="PS50206"/>
    </source>
</evidence>
<dbReference type="SUPFAM" id="SSF52821">
    <property type="entry name" value="Rhodanese/Cell cycle control phosphatase"/>
    <property type="match status" value="1"/>
</dbReference>
<sequence>MNFIKTITAAELAQKLDNKEPLHLIDVREHEEVATGMIPTAQHIPMGEIPVTLHKLDKQTPYIFICRSGNRSGQVCLFLQEQGYDVTNMVGGMLEWTGEIVF</sequence>
<name>A0ABT9WUD5_9BACI</name>
<feature type="domain" description="Rhodanese" evidence="1">
    <location>
        <begin position="18"/>
        <end position="101"/>
    </location>
</feature>
<dbReference type="PANTHER" id="PTHR43031">
    <property type="entry name" value="FAD-DEPENDENT OXIDOREDUCTASE"/>
    <property type="match status" value="1"/>
</dbReference>
<dbReference type="SMART" id="SM00450">
    <property type="entry name" value="RHOD"/>
    <property type="match status" value="1"/>
</dbReference>
<evidence type="ECO:0000313" key="2">
    <source>
        <dbReference type="EMBL" id="MDQ0176902.1"/>
    </source>
</evidence>
<dbReference type="Proteomes" id="UP001223586">
    <property type="component" value="Unassembled WGS sequence"/>
</dbReference>
<dbReference type="Pfam" id="PF00581">
    <property type="entry name" value="Rhodanese"/>
    <property type="match status" value="1"/>
</dbReference>
<keyword evidence="3" id="KW-1185">Reference proteome</keyword>
<dbReference type="EMBL" id="JAUSTT010000016">
    <property type="protein sequence ID" value="MDQ0176902.1"/>
    <property type="molecule type" value="Genomic_DNA"/>
</dbReference>
<gene>
    <name evidence="2" type="ORF">J2S08_002760</name>
</gene>
<dbReference type="InterPro" id="IPR001763">
    <property type="entry name" value="Rhodanese-like_dom"/>
</dbReference>
<proteinExistence type="predicted"/>